<name>A0A3S1A6X4_9BURK</name>
<dbReference type="AlphaFoldDB" id="A0A3S1A6X4"/>
<evidence type="ECO:0000313" key="2">
    <source>
        <dbReference type="EMBL" id="RUR71103.1"/>
    </source>
</evidence>
<dbReference type="Gene3D" id="3.90.550.10">
    <property type="entry name" value="Spore Coat Polysaccharide Biosynthesis Protein SpsA, Chain A"/>
    <property type="match status" value="1"/>
</dbReference>
<organism evidence="2 3">
    <name type="scientific">Variovorax guangxiensis</name>
    <dbReference type="NCBI Taxonomy" id="1775474"/>
    <lineage>
        <taxon>Bacteria</taxon>
        <taxon>Pseudomonadati</taxon>
        <taxon>Pseudomonadota</taxon>
        <taxon>Betaproteobacteria</taxon>
        <taxon>Burkholderiales</taxon>
        <taxon>Comamonadaceae</taxon>
        <taxon>Variovorax</taxon>
    </lineage>
</organism>
<reference evidence="2 3" key="1">
    <citation type="submission" date="2018-12" db="EMBL/GenBank/DDBJ databases">
        <title>The genome sequences of Variovorax guangxiensis DSM 27352.</title>
        <authorList>
            <person name="Gao J."/>
            <person name="Sun J."/>
        </authorList>
    </citation>
    <scope>NUCLEOTIDE SEQUENCE [LARGE SCALE GENOMIC DNA]</scope>
    <source>
        <strain evidence="2 3">DSM 27352</strain>
    </source>
</reference>
<evidence type="ECO:0000259" key="1">
    <source>
        <dbReference type="Pfam" id="PF00535"/>
    </source>
</evidence>
<accession>A0A3S1A6X4</accession>
<dbReference type="RefSeq" id="WP_126025183.1">
    <property type="nucleotide sequence ID" value="NZ_RXFT01000017.1"/>
</dbReference>
<keyword evidence="2" id="KW-0808">Transferase</keyword>
<protein>
    <submittedName>
        <fullName evidence="2">Glycosyltransferase</fullName>
    </submittedName>
</protein>
<comment type="caution">
    <text evidence="2">The sequence shown here is derived from an EMBL/GenBank/DDBJ whole genome shotgun (WGS) entry which is preliminary data.</text>
</comment>
<dbReference type="Proteomes" id="UP000281118">
    <property type="component" value="Unassembled WGS sequence"/>
</dbReference>
<sequence>MHAFVVIPCLNEEGCLAATCHSLGFPEGSPLHTTLVLVDNGSEDRTPDVMAGIKSSAPPGRVIVVQESRRGYVFARHAGAMACLDIATHQKLDLGQVILLQADADTIYLSGYLHHMCARFNAAPSMAIVEGAAITAREFAQSYPEYDALSRKIDCEMDPLLADGADDVVLDDKVCAFRLGDYFAWGGHQREFDDGGDEMFAETTRLYLRARDSHHATRIRVEKAAALPSRRKLIEHAAAHFASAGFPRQSRWFLHWKERHTKQDADRFLNDPVASGCLLEAVKSRRRHELALFGLLPLLVNRNASCCEATRKFFASQDFSPKCAEPAAALRLVLQLADERDGPLDAFLDAETEPI</sequence>
<feature type="domain" description="Glycosyltransferase 2-like" evidence="1">
    <location>
        <begin position="5"/>
        <end position="130"/>
    </location>
</feature>
<dbReference type="EMBL" id="RXFT01000017">
    <property type="protein sequence ID" value="RUR71103.1"/>
    <property type="molecule type" value="Genomic_DNA"/>
</dbReference>
<dbReference type="Pfam" id="PF00535">
    <property type="entry name" value="Glycos_transf_2"/>
    <property type="match status" value="1"/>
</dbReference>
<gene>
    <name evidence="2" type="ORF">EJP67_29015</name>
</gene>
<evidence type="ECO:0000313" key="3">
    <source>
        <dbReference type="Proteomes" id="UP000281118"/>
    </source>
</evidence>
<dbReference type="InterPro" id="IPR001173">
    <property type="entry name" value="Glyco_trans_2-like"/>
</dbReference>
<dbReference type="GO" id="GO:0016740">
    <property type="term" value="F:transferase activity"/>
    <property type="evidence" value="ECO:0007669"/>
    <property type="project" value="UniProtKB-KW"/>
</dbReference>
<proteinExistence type="predicted"/>
<dbReference type="SUPFAM" id="SSF53448">
    <property type="entry name" value="Nucleotide-diphospho-sugar transferases"/>
    <property type="match status" value="1"/>
</dbReference>
<dbReference type="InterPro" id="IPR029044">
    <property type="entry name" value="Nucleotide-diphossugar_trans"/>
</dbReference>
<dbReference type="OrthoDB" id="1757142at2"/>